<accession>A0A4Y7R5L4</accession>
<dbReference type="EMBL" id="QPFP01000659">
    <property type="protein sequence ID" value="TEB04036.1"/>
    <property type="molecule type" value="Genomic_DNA"/>
</dbReference>
<dbReference type="InterPro" id="IPR040521">
    <property type="entry name" value="KDZ"/>
</dbReference>
<name>A0A4Y7R5L4_COPMI</name>
<organism evidence="1 2">
    <name type="scientific">Coprinellus micaceus</name>
    <name type="common">Glistening ink-cap mushroom</name>
    <name type="synonym">Coprinus micaceus</name>
    <dbReference type="NCBI Taxonomy" id="71717"/>
    <lineage>
        <taxon>Eukaryota</taxon>
        <taxon>Fungi</taxon>
        <taxon>Dikarya</taxon>
        <taxon>Basidiomycota</taxon>
        <taxon>Agaricomycotina</taxon>
        <taxon>Agaricomycetes</taxon>
        <taxon>Agaricomycetidae</taxon>
        <taxon>Agaricales</taxon>
        <taxon>Agaricineae</taxon>
        <taxon>Psathyrellaceae</taxon>
        <taxon>Coprinellus</taxon>
    </lineage>
</organism>
<reference evidence="1 2" key="1">
    <citation type="journal article" date="2019" name="Nat. Ecol. Evol.">
        <title>Megaphylogeny resolves global patterns of mushroom evolution.</title>
        <authorList>
            <person name="Varga T."/>
            <person name="Krizsan K."/>
            <person name="Foldi C."/>
            <person name="Dima B."/>
            <person name="Sanchez-Garcia M."/>
            <person name="Sanchez-Ramirez S."/>
            <person name="Szollosi G.J."/>
            <person name="Szarkandi J.G."/>
            <person name="Papp V."/>
            <person name="Albert L."/>
            <person name="Andreopoulos W."/>
            <person name="Angelini C."/>
            <person name="Antonin V."/>
            <person name="Barry K.W."/>
            <person name="Bougher N.L."/>
            <person name="Buchanan P."/>
            <person name="Buyck B."/>
            <person name="Bense V."/>
            <person name="Catcheside P."/>
            <person name="Chovatia M."/>
            <person name="Cooper J."/>
            <person name="Damon W."/>
            <person name="Desjardin D."/>
            <person name="Finy P."/>
            <person name="Geml J."/>
            <person name="Haridas S."/>
            <person name="Hughes K."/>
            <person name="Justo A."/>
            <person name="Karasinski D."/>
            <person name="Kautmanova I."/>
            <person name="Kiss B."/>
            <person name="Kocsube S."/>
            <person name="Kotiranta H."/>
            <person name="LaButti K.M."/>
            <person name="Lechner B.E."/>
            <person name="Liimatainen K."/>
            <person name="Lipzen A."/>
            <person name="Lukacs Z."/>
            <person name="Mihaltcheva S."/>
            <person name="Morgado L.N."/>
            <person name="Niskanen T."/>
            <person name="Noordeloos M.E."/>
            <person name="Ohm R.A."/>
            <person name="Ortiz-Santana B."/>
            <person name="Ovrebo C."/>
            <person name="Racz N."/>
            <person name="Riley R."/>
            <person name="Savchenko A."/>
            <person name="Shiryaev A."/>
            <person name="Soop K."/>
            <person name="Spirin V."/>
            <person name="Szebenyi C."/>
            <person name="Tomsovsky M."/>
            <person name="Tulloss R.E."/>
            <person name="Uehling J."/>
            <person name="Grigoriev I.V."/>
            <person name="Vagvolgyi C."/>
            <person name="Papp T."/>
            <person name="Martin F.M."/>
            <person name="Miettinen O."/>
            <person name="Hibbett D.S."/>
            <person name="Nagy L.G."/>
        </authorList>
    </citation>
    <scope>NUCLEOTIDE SEQUENCE [LARGE SCALE GENOMIC DNA]</scope>
    <source>
        <strain evidence="1 2">FP101781</strain>
    </source>
</reference>
<sequence length="369" mass="42418">MAFSACDDAYVKLLREADGRLMRSLCRTGLWRRKNACPACTYELKDEQELLFKILVTMDGSDSLKEVLRRSLGASYDDSDDEGPQRLWAHSSTTERYWRGVYLPNSKVNVHEKHGDGDLREMEDDGNPCASRWGNMHAEKTSRMWRMFDESGVFVCLCKHGFALVVLDMLCHLEIYVLALALSTRYASTFHRRQAIEQYIKHLDQFETSYSLSKFLVDNYRQALSLISGEADLRQRMAQKAQSIHGTKHAIKRRQVNENPKKAIDLVHQSERLLGVEVPWTRASKEYLEAAELVRRRRYQRCLGELERLVVQGIFELTKMNKSQTGYKLRKHIAQVLQARSQAIKSALERYNGAAKAFKPPLPLAGASR</sequence>
<dbReference type="Pfam" id="PF18758">
    <property type="entry name" value="KDZ"/>
    <property type="match status" value="1"/>
</dbReference>
<evidence type="ECO:0000313" key="1">
    <source>
        <dbReference type="EMBL" id="TEB04036.1"/>
    </source>
</evidence>
<comment type="caution">
    <text evidence="1">The sequence shown here is derived from an EMBL/GenBank/DDBJ whole genome shotgun (WGS) entry which is preliminary data.</text>
</comment>
<gene>
    <name evidence="1" type="ORF">FA13DRAFT_1807722</name>
</gene>
<dbReference type="Proteomes" id="UP000298030">
    <property type="component" value="Unassembled WGS sequence"/>
</dbReference>
<evidence type="ECO:0000313" key="2">
    <source>
        <dbReference type="Proteomes" id="UP000298030"/>
    </source>
</evidence>
<proteinExistence type="predicted"/>
<dbReference type="OrthoDB" id="3035502at2759"/>
<evidence type="ECO:0008006" key="3">
    <source>
        <dbReference type="Google" id="ProtNLM"/>
    </source>
</evidence>
<dbReference type="AlphaFoldDB" id="A0A4Y7R5L4"/>
<dbReference type="STRING" id="71717.A0A4Y7R5L4"/>
<protein>
    <recommendedName>
        <fullName evidence="3">CxC2-like cysteine cluster KDZ transposase-associated domain-containing protein</fullName>
    </recommendedName>
</protein>
<keyword evidence="2" id="KW-1185">Reference proteome</keyword>